<reference evidence="3" key="1">
    <citation type="submission" date="2018-12" db="EMBL/GenBank/DDBJ databases">
        <title>Novel natural products biosynthetic potential of the class Ktedonobacteria.</title>
        <authorList>
            <person name="Zheng Y."/>
            <person name="Saitou A."/>
            <person name="Wang C.M."/>
            <person name="Toyoda A."/>
            <person name="Minakuchi Y."/>
            <person name="Sekiguchi Y."/>
            <person name="Ueda K."/>
            <person name="Takano H."/>
            <person name="Sakai Y."/>
            <person name="Yokota A."/>
            <person name="Yabe S."/>
        </authorList>
    </citation>
    <scope>NUCLEOTIDE SEQUENCE</scope>
    <source>
        <strain evidence="3">COM3</strain>
    </source>
</reference>
<dbReference type="Gene3D" id="3.40.50.1820">
    <property type="entry name" value="alpha/beta hydrolase"/>
    <property type="match status" value="1"/>
</dbReference>
<dbReference type="AlphaFoldDB" id="A0A455SLR2"/>
<evidence type="ECO:0000259" key="2">
    <source>
        <dbReference type="Pfam" id="PF00975"/>
    </source>
</evidence>
<dbReference type="PANTHER" id="PTHR11487">
    <property type="entry name" value="THIOESTERASE"/>
    <property type="match status" value="1"/>
</dbReference>
<dbReference type="PANTHER" id="PTHR11487:SF0">
    <property type="entry name" value="S-ACYL FATTY ACID SYNTHASE THIOESTERASE, MEDIUM CHAIN"/>
    <property type="match status" value="1"/>
</dbReference>
<dbReference type="SUPFAM" id="SSF53474">
    <property type="entry name" value="alpha/beta-Hydrolases"/>
    <property type="match status" value="1"/>
</dbReference>
<feature type="domain" description="Thioesterase" evidence="2">
    <location>
        <begin position="23"/>
        <end position="248"/>
    </location>
</feature>
<protein>
    <submittedName>
        <fullName evidence="3">Thioesterase</fullName>
    </submittedName>
</protein>
<proteinExistence type="inferred from homology"/>
<comment type="similarity">
    <text evidence="1">Belongs to the thioesterase family.</text>
</comment>
<dbReference type="EMBL" id="AP019376">
    <property type="protein sequence ID" value="BBH87125.1"/>
    <property type="molecule type" value="Genomic_DNA"/>
</dbReference>
<dbReference type="InterPro" id="IPR029058">
    <property type="entry name" value="AB_hydrolase_fold"/>
</dbReference>
<sequence length="263" mass="30292">MLNTTTVNHWLRYWQPRPQARLRLFCFPYAGGSAAIYRTWPELFPPDIEVCPVQLPGRENRLFEEPFSALPPLVEELGKVLKPFLDRPYAFFGHSMGALISFELTRLIRRQGEQQEPVHLYVSGHRAPHLPDPLPPCYHLPTEAFLEELKRLKGTPEEVLRTPELLELLLPLLRADFAVSETYRYTEGQPLACPVTALGATHDSEVSTDELHAWEKQTSSHFEIHLFPGDHFFLHTEEQAVIELLQNKLREDMLSLQQSYTGN</sequence>
<dbReference type="InterPro" id="IPR001031">
    <property type="entry name" value="Thioesterase"/>
</dbReference>
<evidence type="ECO:0000313" key="3">
    <source>
        <dbReference type="EMBL" id="BBH87125.1"/>
    </source>
</evidence>
<accession>A0A455SLR2</accession>
<gene>
    <name evidence="3" type="ORF">KTC_18760</name>
</gene>
<evidence type="ECO:0000256" key="1">
    <source>
        <dbReference type="ARBA" id="ARBA00007169"/>
    </source>
</evidence>
<dbReference type="GO" id="GO:0008610">
    <property type="term" value="P:lipid biosynthetic process"/>
    <property type="evidence" value="ECO:0007669"/>
    <property type="project" value="TreeGrafter"/>
</dbReference>
<name>A0A455SLR2_9CHLR</name>
<organism evidence="3">
    <name type="scientific">Thermosporothrix sp. COM3</name>
    <dbReference type="NCBI Taxonomy" id="2490863"/>
    <lineage>
        <taxon>Bacteria</taxon>
        <taxon>Bacillati</taxon>
        <taxon>Chloroflexota</taxon>
        <taxon>Ktedonobacteria</taxon>
        <taxon>Ktedonobacterales</taxon>
        <taxon>Thermosporotrichaceae</taxon>
        <taxon>Thermosporothrix</taxon>
    </lineage>
</organism>
<dbReference type="Pfam" id="PF00975">
    <property type="entry name" value="Thioesterase"/>
    <property type="match status" value="1"/>
</dbReference>
<dbReference type="InterPro" id="IPR012223">
    <property type="entry name" value="TEII"/>
</dbReference>